<evidence type="ECO:0000313" key="3">
    <source>
        <dbReference type="Proteomes" id="UP000235672"/>
    </source>
</evidence>
<feature type="compositionally biased region" description="Polar residues" evidence="1">
    <location>
        <begin position="154"/>
        <end position="167"/>
    </location>
</feature>
<feature type="compositionally biased region" description="Low complexity" evidence="1">
    <location>
        <begin position="1"/>
        <end position="13"/>
    </location>
</feature>
<keyword evidence="3" id="KW-1185">Reference proteome</keyword>
<accession>A0A2J6PZH5</accession>
<name>A0A2J6PZH5_9HELO</name>
<dbReference type="Proteomes" id="UP000235672">
    <property type="component" value="Unassembled WGS sequence"/>
</dbReference>
<feature type="compositionally biased region" description="Basic and acidic residues" evidence="1">
    <location>
        <begin position="53"/>
        <end position="69"/>
    </location>
</feature>
<proteinExistence type="predicted"/>
<protein>
    <submittedName>
        <fullName evidence="2">Uncharacterized protein</fullName>
    </submittedName>
</protein>
<dbReference type="EMBL" id="KZ613489">
    <property type="protein sequence ID" value="PMD19450.1"/>
    <property type="molecule type" value="Genomic_DNA"/>
</dbReference>
<feature type="compositionally biased region" description="Polar residues" evidence="1">
    <location>
        <begin position="15"/>
        <end position="28"/>
    </location>
</feature>
<reference evidence="2 3" key="1">
    <citation type="submission" date="2016-05" db="EMBL/GenBank/DDBJ databases">
        <title>A degradative enzymes factory behind the ericoid mycorrhizal symbiosis.</title>
        <authorList>
            <consortium name="DOE Joint Genome Institute"/>
            <person name="Martino E."/>
            <person name="Morin E."/>
            <person name="Grelet G."/>
            <person name="Kuo A."/>
            <person name="Kohler A."/>
            <person name="Daghino S."/>
            <person name="Barry K."/>
            <person name="Choi C."/>
            <person name="Cichocki N."/>
            <person name="Clum A."/>
            <person name="Copeland A."/>
            <person name="Hainaut M."/>
            <person name="Haridas S."/>
            <person name="Labutti K."/>
            <person name="Lindquist E."/>
            <person name="Lipzen A."/>
            <person name="Khouja H.-R."/>
            <person name="Murat C."/>
            <person name="Ohm R."/>
            <person name="Olson A."/>
            <person name="Spatafora J."/>
            <person name="Veneault-Fourrey C."/>
            <person name="Henrissat B."/>
            <person name="Grigoriev I."/>
            <person name="Martin F."/>
            <person name="Perotto S."/>
        </authorList>
    </citation>
    <scope>NUCLEOTIDE SEQUENCE [LARGE SCALE GENOMIC DNA]</scope>
    <source>
        <strain evidence="2 3">UAMH 7357</strain>
    </source>
</reference>
<feature type="region of interest" description="Disordered" evidence="1">
    <location>
        <begin position="1"/>
        <end position="93"/>
    </location>
</feature>
<dbReference type="AlphaFoldDB" id="A0A2J6PZH5"/>
<gene>
    <name evidence="2" type="ORF">NA56DRAFT_750546</name>
</gene>
<sequence length="201" mass="22376">MSSAASRVSTAVSCESLTTPSTLDSQPSDIRHSGMSGGGSFPGSSPSNLQEESYFHAESRDTAKLHDQETQDPTAESEGSQEPQGQKPNEVLPYNTFYNGFRISSALPYGLKPQKLAGRLQDRGTDKFPSLPMGLQQGQDLIDTIEHDETIQSSRASARSIHTNLSSQRRHRCRNPSPEPERIRHEMMRSSDERKKVYRMH</sequence>
<feature type="region of interest" description="Disordered" evidence="1">
    <location>
        <begin position="154"/>
        <end position="201"/>
    </location>
</feature>
<feature type="compositionally biased region" description="Polar residues" evidence="1">
    <location>
        <begin position="71"/>
        <end position="87"/>
    </location>
</feature>
<organism evidence="2 3">
    <name type="scientific">Hyaloscypha hepaticicola</name>
    <dbReference type="NCBI Taxonomy" id="2082293"/>
    <lineage>
        <taxon>Eukaryota</taxon>
        <taxon>Fungi</taxon>
        <taxon>Dikarya</taxon>
        <taxon>Ascomycota</taxon>
        <taxon>Pezizomycotina</taxon>
        <taxon>Leotiomycetes</taxon>
        <taxon>Helotiales</taxon>
        <taxon>Hyaloscyphaceae</taxon>
        <taxon>Hyaloscypha</taxon>
    </lineage>
</organism>
<evidence type="ECO:0000313" key="2">
    <source>
        <dbReference type="EMBL" id="PMD19450.1"/>
    </source>
</evidence>
<evidence type="ECO:0000256" key="1">
    <source>
        <dbReference type="SAM" id="MobiDB-lite"/>
    </source>
</evidence>
<feature type="compositionally biased region" description="Basic and acidic residues" evidence="1">
    <location>
        <begin position="179"/>
        <end position="195"/>
    </location>
</feature>